<feature type="transmembrane region" description="Helical" evidence="2">
    <location>
        <begin position="190"/>
        <end position="212"/>
    </location>
</feature>
<reference evidence="4 5" key="1">
    <citation type="submission" date="2019-06" db="EMBL/GenBank/DDBJ databases">
        <title>Metagenome assembled Genome of Spiribacter salinus SL48-SHIP from the microbial mat of Salt Lake 48 (Novosibirsk region, Russia).</title>
        <authorList>
            <person name="Shipova A."/>
            <person name="Rozanov A.S."/>
            <person name="Bryanskaya A.V."/>
            <person name="Peltek S.E."/>
        </authorList>
    </citation>
    <scope>NUCLEOTIDE SEQUENCE [LARGE SCALE GENOMIC DNA]</scope>
    <source>
        <strain evidence="4">SL48-SHIP-2</strain>
    </source>
</reference>
<name>A0A540VSI4_9GAMM</name>
<dbReference type="PANTHER" id="PTHR40278:SF1">
    <property type="entry name" value="DNA UTILIZATION PROTEIN HOFN"/>
    <property type="match status" value="1"/>
</dbReference>
<evidence type="ECO:0000256" key="2">
    <source>
        <dbReference type="SAM" id="Phobius"/>
    </source>
</evidence>
<dbReference type="Pfam" id="PF05137">
    <property type="entry name" value="PilN"/>
    <property type="match status" value="1"/>
</dbReference>
<keyword evidence="2" id="KW-1133">Transmembrane helix</keyword>
<keyword evidence="1" id="KW-0175">Coiled coil</keyword>
<evidence type="ECO:0000313" key="5">
    <source>
        <dbReference type="Proteomes" id="UP000315400"/>
    </source>
</evidence>
<dbReference type="PANTHER" id="PTHR40278">
    <property type="entry name" value="DNA UTILIZATION PROTEIN HOFN"/>
    <property type="match status" value="1"/>
</dbReference>
<dbReference type="InterPro" id="IPR052534">
    <property type="entry name" value="Extracell_DNA_Util/SecSys_Comp"/>
</dbReference>
<keyword evidence="2" id="KW-0812">Transmembrane</keyword>
<feature type="coiled-coil region" evidence="1">
    <location>
        <begin position="211"/>
        <end position="245"/>
    </location>
</feature>
<protein>
    <submittedName>
        <fullName evidence="4">PilN domain-containing protein</fullName>
    </submittedName>
</protein>
<dbReference type="InterPro" id="IPR007813">
    <property type="entry name" value="PilN"/>
</dbReference>
<dbReference type="InterPro" id="IPR043129">
    <property type="entry name" value="ATPase_NBD"/>
</dbReference>
<evidence type="ECO:0000313" key="3">
    <source>
        <dbReference type="EMBL" id="TQE99592.1"/>
    </source>
</evidence>
<evidence type="ECO:0000313" key="4">
    <source>
        <dbReference type="EMBL" id="TQE99724.1"/>
    </source>
</evidence>
<proteinExistence type="predicted"/>
<evidence type="ECO:0000256" key="1">
    <source>
        <dbReference type="SAM" id="Coils"/>
    </source>
</evidence>
<sequence length="340" mass="38268">MATKTRLLAPVREFMRWWRSELEQLLPRRGGNSNDMVELEARCTNGQTLLCVDDIAVPVAETPPEQLRRRLATSDTVVLRLGDGLVLRSQVELPAAAEENLRQVLWFEMDRQTPFRPEAVYFDYLLIRRQPDRGSLRVDLAVAPRAAVDPLLAMLERMGLSVQRMPPLTEAGMDLLPAEQRRRPIDWRSWSRRGLAGLAVALLVAVVALPLYQDQQRLSRLEQAVAAARSEALEVQRLREEIQQRSAAVAFAGRRKEQGISALDVLAEVTRRLGDDSWLQEFELQAGEVRLRGEGPNAAQLIDELDGSPRFTNPSFRAPVTQGTTAGLERYYLSAEVVEP</sequence>
<dbReference type="AlphaFoldDB" id="A0A540VSI4"/>
<dbReference type="Proteomes" id="UP000315400">
    <property type="component" value="Unassembled WGS sequence"/>
</dbReference>
<accession>A0A540VSI4</accession>
<dbReference type="EMBL" id="VIFK01000051">
    <property type="protein sequence ID" value="TQE99592.1"/>
    <property type="molecule type" value="Genomic_DNA"/>
</dbReference>
<comment type="caution">
    <text evidence="4">The sequence shown here is derived from an EMBL/GenBank/DDBJ whole genome shotgun (WGS) entry which is preliminary data.</text>
</comment>
<dbReference type="EMBL" id="VIFK01000042">
    <property type="protein sequence ID" value="TQE99724.1"/>
    <property type="molecule type" value="Genomic_DNA"/>
</dbReference>
<keyword evidence="2" id="KW-0472">Membrane</keyword>
<dbReference type="SUPFAM" id="SSF53067">
    <property type="entry name" value="Actin-like ATPase domain"/>
    <property type="match status" value="1"/>
</dbReference>
<dbReference type="Gene3D" id="3.30.420.380">
    <property type="match status" value="1"/>
</dbReference>
<gene>
    <name evidence="4" type="ORF">FKY71_07070</name>
    <name evidence="3" type="ORF">FKY71_07850</name>
</gene>
<organism evidence="4 5">
    <name type="scientific">Spiribacter salinus</name>
    <dbReference type="NCBI Taxonomy" id="1335746"/>
    <lineage>
        <taxon>Bacteria</taxon>
        <taxon>Pseudomonadati</taxon>
        <taxon>Pseudomonadota</taxon>
        <taxon>Gammaproteobacteria</taxon>
        <taxon>Chromatiales</taxon>
        <taxon>Ectothiorhodospiraceae</taxon>
        <taxon>Spiribacter</taxon>
    </lineage>
</organism>